<dbReference type="Pfam" id="PF00302">
    <property type="entry name" value="CAT"/>
    <property type="match status" value="1"/>
</dbReference>
<comment type="function">
    <text evidence="1 7">This enzyme is an effector of chloramphenicol resistance in bacteria.</text>
</comment>
<evidence type="ECO:0000313" key="9">
    <source>
        <dbReference type="EMBL" id="MBB5266072.1"/>
    </source>
</evidence>
<keyword evidence="6 7" id="KW-0046">Antibiotic resistance</keyword>
<dbReference type="SUPFAM" id="SSF52777">
    <property type="entry name" value="CoA-dependent acyltransferases"/>
    <property type="match status" value="1"/>
</dbReference>
<dbReference type="InterPro" id="IPR018372">
    <property type="entry name" value="Chloramphenicol_AcTrfase_AS"/>
</dbReference>
<dbReference type="PROSITE" id="PS00100">
    <property type="entry name" value="CAT"/>
    <property type="match status" value="1"/>
</dbReference>
<protein>
    <recommendedName>
        <fullName evidence="5 7">Chloramphenicol acetyltransferase</fullName>
        <ecNumber evidence="4 7">2.3.1.28</ecNumber>
    </recommendedName>
</protein>
<dbReference type="PANTHER" id="PTHR38474">
    <property type="entry name" value="SLR0299 PROTEIN"/>
    <property type="match status" value="1"/>
</dbReference>
<dbReference type="Proteomes" id="UP000543642">
    <property type="component" value="Unassembled WGS sequence"/>
</dbReference>
<evidence type="ECO:0000256" key="7">
    <source>
        <dbReference type="RuleBase" id="RU000503"/>
    </source>
</evidence>
<reference evidence="9 10" key="1">
    <citation type="submission" date="2020-08" db="EMBL/GenBank/DDBJ databases">
        <title>Genomic Encyclopedia of Type Strains, Phase IV (KMG-IV): sequencing the most valuable type-strain genomes for metagenomic binning, comparative biology and taxonomic classification.</title>
        <authorList>
            <person name="Goeker M."/>
        </authorList>
    </citation>
    <scope>NUCLEOTIDE SEQUENCE [LARGE SCALE GENOMIC DNA]</scope>
    <source>
        <strain evidence="9 10">DSM 106146</strain>
    </source>
</reference>
<dbReference type="PANTHER" id="PTHR38474:SF1">
    <property type="entry name" value="SLR0299 PROTEIN"/>
    <property type="match status" value="1"/>
</dbReference>
<accession>A0A7W8HCV6</accession>
<evidence type="ECO:0000313" key="10">
    <source>
        <dbReference type="Proteomes" id="UP000543642"/>
    </source>
</evidence>
<name>A0A7W8HCV6_9FIRM</name>
<comment type="similarity">
    <text evidence="2 8">Belongs to the chloramphenicol acetyltransferase family.</text>
</comment>
<comment type="caution">
    <text evidence="9">The sequence shown here is derived from an EMBL/GenBank/DDBJ whole genome shotgun (WGS) entry which is preliminary data.</text>
</comment>
<evidence type="ECO:0000256" key="5">
    <source>
        <dbReference type="ARBA" id="ARBA00020291"/>
    </source>
</evidence>
<keyword evidence="7 9" id="KW-0012">Acyltransferase</keyword>
<evidence type="ECO:0000256" key="2">
    <source>
        <dbReference type="ARBA" id="ARBA00010571"/>
    </source>
</evidence>
<dbReference type="InterPro" id="IPR023213">
    <property type="entry name" value="CAT-like_dom_sf"/>
</dbReference>
<dbReference type="EMBL" id="JACHFW010000018">
    <property type="protein sequence ID" value="MBB5266072.1"/>
    <property type="molecule type" value="Genomic_DNA"/>
</dbReference>
<dbReference type="Gene3D" id="3.30.559.10">
    <property type="entry name" value="Chloramphenicol acetyltransferase-like domain"/>
    <property type="match status" value="1"/>
</dbReference>
<comment type="subunit">
    <text evidence="3">Homotrimer.</text>
</comment>
<keyword evidence="7 9" id="KW-0808">Transferase</keyword>
<evidence type="ECO:0000256" key="1">
    <source>
        <dbReference type="ARBA" id="ARBA00002150"/>
    </source>
</evidence>
<dbReference type="GO" id="GO:0046677">
    <property type="term" value="P:response to antibiotic"/>
    <property type="evidence" value="ECO:0007669"/>
    <property type="project" value="UniProtKB-KW"/>
</dbReference>
<evidence type="ECO:0000256" key="6">
    <source>
        <dbReference type="ARBA" id="ARBA00023251"/>
    </source>
</evidence>
<dbReference type="GO" id="GO:0008811">
    <property type="term" value="F:chloramphenicol O-acetyltransferase activity"/>
    <property type="evidence" value="ECO:0007669"/>
    <property type="project" value="UniProtKB-EC"/>
</dbReference>
<sequence>MQYIDLETWPRKSLVEKYSTYVFPYINIGAQIDVTKLYDYAKRNHISFYCAMIYGATKIALEIENFKYRLVDGKPVICDSLTPVFTYLPKGEEQFYVVEQPFEEDMLSFCEKAKTTAEALTAQKEHSFMYGAGETEILYISCIPWINYTHFVRTIEDASKDNVPRISWGKYVRDRDGRLMMSFSVQVHHALMDGYHVGMYFEKLEAWLSSIPEQTSGKDGISDERSTVQ</sequence>
<proteinExistence type="inferred from homology"/>
<evidence type="ECO:0000256" key="3">
    <source>
        <dbReference type="ARBA" id="ARBA00011233"/>
    </source>
</evidence>
<evidence type="ECO:0000256" key="8">
    <source>
        <dbReference type="RuleBase" id="RU004156"/>
    </source>
</evidence>
<gene>
    <name evidence="9" type="ORF">HNP82_003226</name>
</gene>
<comment type="catalytic activity">
    <reaction evidence="7">
        <text>chloramphenicol + acetyl-CoA = chloramphenicol 3-acetate + CoA</text>
        <dbReference type="Rhea" id="RHEA:18421"/>
        <dbReference type="ChEBI" id="CHEBI:16730"/>
        <dbReference type="ChEBI" id="CHEBI:17698"/>
        <dbReference type="ChEBI" id="CHEBI:57287"/>
        <dbReference type="ChEBI" id="CHEBI:57288"/>
        <dbReference type="EC" id="2.3.1.28"/>
    </reaction>
</comment>
<dbReference type="EC" id="2.3.1.28" evidence="4 7"/>
<organism evidence="9 10">
    <name type="scientific">Catenibacillus scindens</name>
    <dbReference type="NCBI Taxonomy" id="673271"/>
    <lineage>
        <taxon>Bacteria</taxon>
        <taxon>Bacillati</taxon>
        <taxon>Bacillota</taxon>
        <taxon>Clostridia</taxon>
        <taxon>Lachnospirales</taxon>
        <taxon>Lachnospiraceae</taxon>
        <taxon>Catenibacillus</taxon>
    </lineage>
</organism>
<dbReference type="SMART" id="SM01059">
    <property type="entry name" value="CAT"/>
    <property type="match status" value="1"/>
</dbReference>
<keyword evidence="10" id="KW-1185">Reference proteome</keyword>
<evidence type="ECO:0000256" key="4">
    <source>
        <dbReference type="ARBA" id="ARBA00013235"/>
    </source>
</evidence>
<dbReference type="InterPro" id="IPR001707">
    <property type="entry name" value="Cmp_AcTrfase"/>
</dbReference>
<dbReference type="RefSeq" id="WP_183776322.1">
    <property type="nucleotide sequence ID" value="NZ_CAWVEG010000049.1"/>
</dbReference>
<dbReference type="AlphaFoldDB" id="A0A7W8HCV6"/>